<dbReference type="InterPro" id="IPR011075">
    <property type="entry name" value="TetR_C"/>
</dbReference>
<reference evidence="6 7" key="1">
    <citation type="submission" date="2017-08" db="EMBL/GenBank/DDBJ databases">
        <title>The complete genome sequence of moderately halophilic actinomycete Actinopolyspora erythraea YIM 90600, the producer of novel erythromycin, novel actinopolysporins A-C and tubercidin.</title>
        <authorList>
            <person name="Yin M."/>
            <person name="Tang S."/>
        </authorList>
    </citation>
    <scope>NUCLEOTIDE SEQUENCE [LARGE SCALE GENOMIC DNA]</scope>
    <source>
        <strain evidence="6 7">YIM 90600</strain>
    </source>
</reference>
<organism evidence="6 7">
    <name type="scientific">Actinopolyspora erythraea</name>
    <dbReference type="NCBI Taxonomy" id="414996"/>
    <lineage>
        <taxon>Bacteria</taxon>
        <taxon>Bacillati</taxon>
        <taxon>Actinomycetota</taxon>
        <taxon>Actinomycetes</taxon>
        <taxon>Actinopolysporales</taxon>
        <taxon>Actinopolysporaceae</taxon>
        <taxon>Actinopolyspora</taxon>
    </lineage>
</organism>
<feature type="DNA-binding region" description="H-T-H motif" evidence="4">
    <location>
        <begin position="30"/>
        <end position="49"/>
    </location>
</feature>
<dbReference type="InterPro" id="IPR036271">
    <property type="entry name" value="Tet_transcr_reg_TetR-rel_C_sf"/>
</dbReference>
<dbReference type="Gene3D" id="1.10.357.10">
    <property type="entry name" value="Tetracycline Repressor, domain 2"/>
    <property type="match status" value="1"/>
</dbReference>
<keyword evidence="2 4" id="KW-0238">DNA-binding</keyword>
<dbReference type="PROSITE" id="PS50977">
    <property type="entry name" value="HTH_TETR_2"/>
    <property type="match status" value="1"/>
</dbReference>
<evidence type="ECO:0000313" key="7">
    <source>
        <dbReference type="Proteomes" id="UP000215043"/>
    </source>
</evidence>
<dbReference type="SUPFAM" id="SSF46689">
    <property type="entry name" value="Homeodomain-like"/>
    <property type="match status" value="1"/>
</dbReference>
<gene>
    <name evidence="6" type="ORF">CDG81_12980</name>
</gene>
<dbReference type="SUPFAM" id="SSF48498">
    <property type="entry name" value="Tetracyclin repressor-like, C-terminal domain"/>
    <property type="match status" value="1"/>
</dbReference>
<evidence type="ECO:0000259" key="5">
    <source>
        <dbReference type="PROSITE" id="PS50977"/>
    </source>
</evidence>
<dbReference type="Pfam" id="PF00440">
    <property type="entry name" value="TetR_N"/>
    <property type="match status" value="1"/>
</dbReference>
<evidence type="ECO:0000313" key="6">
    <source>
        <dbReference type="EMBL" id="ASU79048.1"/>
    </source>
</evidence>
<dbReference type="OrthoDB" id="3196926at2"/>
<accession>A0A223RT49</accession>
<evidence type="ECO:0000256" key="2">
    <source>
        <dbReference type="ARBA" id="ARBA00023125"/>
    </source>
</evidence>
<dbReference type="EMBL" id="CP022752">
    <property type="protein sequence ID" value="ASU79048.1"/>
    <property type="molecule type" value="Genomic_DNA"/>
</dbReference>
<dbReference type="Proteomes" id="UP000215043">
    <property type="component" value="Chromosome"/>
</dbReference>
<dbReference type="KEGG" id="aey:CDG81_12980"/>
<feature type="domain" description="HTH tetR-type" evidence="5">
    <location>
        <begin position="7"/>
        <end position="67"/>
    </location>
</feature>
<dbReference type="AlphaFoldDB" id="A0A223RT49"/>
<evidence type="ECO:0000256" key="3">
    <source>
        <dbReference type="ARBA" id="ARBA00023163"/>
    </source>
</evidence>
<name>A0A223RT49_9ACTN</name>
<evidence type="ECO:0000256" key="4">
    <source>
        <dbReference type="PROSITE-ProRule" id="PRU00335"/>
    </source>
</evidence>
<proteinExistence type="predicted"/>
<dbReference type="Pfam" id="PF16925">
    <property type="entry name" value="TetR_C_13"/>
    <property type="match status" value="1"/>
</dbReference>
<keyword evidence="3" id="KW-0804">Transcription</keyword>
<sequence>MARTPRGDAGAKVLEAAHTLFHSKGIHAVGVDTLAARAEVTKTALYANFGSKDQLVVAYLRERDRLWQQQVDRITVEHDSPRDRVLAVFDAYDVWLAHDGWRGCAFLNAAAEYPDPGHPVREVIRHHKQGLRNYLRAQVQRIDAARQEDLCAQLVILLEGAVATSVVEQAPRPIRDARGLADALLPDTLEAS</sequence>
<dbReference type="PANTHER" id="PTHR47506:SF1">
    <property type="entry name" value="HTH-TYPE TRANSCRIPTIONAL REGULATOR YJDC"/>
    <property type="match status" value="1"/>
</dbReference>
<dbReference type="RefSeq" id="WP_043573686.1">
    <property type="nucleotide sequence ID" value="NZ_CP022752.1"/>
</dbReference>
<evidence type="ECO:0000256" key="1">
    <source>
        <dbReference type="ARBA" id="ARBA00023015"/>
    </source>
</evidence>
<protein>
    <submittedName>
        <fullName evidence="6">TetR/AcrR family transcriptional regulator</fullName>
    </submittedName>
</protein>
<dbReference type="GO" id="GO:0003677">
    <property type="term" value="F:DNA binding"/>
    <property type="evidence" value="ECO:0007669"/>
    <property type="project" value="UniProtKB-UniRule"/>
</dbReference>
<dbReference type="PANTHER" id="PTHR47506">
    <property type="entry name" value="TRANSCRIPTIONAL REGULATORY PROTEIN"/>
    <property type="match status" value="1"/>
</dbReference>
<dbReference type="InterPro" id="IPR009057">
    <property type="entry name" value="Homeodomain-like_sf"/>
</dbReference>
<dbReference type="InterPro" id="IPR001647">
    <property type="entry name" value="HTH_TetR"/>
</dbReference>
<dbReference type="PRINTS" id="PR00455">
    <property type="entry name" value="HTHTETR"/>
</dbReference>
<keyword evidence="1" id="KW-0805">Transcription regulation</keyword>